<evidence type="ECO:0000313" key="4">
    <source>
        <dbReference type="Proteomes" id="UP000663882"/>
    </source>
</evidence>
<sequence length="193" mass="21042">MRNLKKNIPKGEAIINVGSVQGYDSSAEIIDYAITKATIVGFTKGLARKLLKKGIRVNCVAPGTAWTPLVMSSFPKNKNVTFAEGLRYAIPHIPKGETIINVGSVQAYDPSAEILDYAITKAAIVSFTKDLARKLLEKDIRVNYVKPEPVWTPLVMSLFPKNENATFAKGCSIKRLAQPRELVSAADSSYISG</sequence>
<gene>
    <name evidence="3" type="ORF">RFH988_LOCUS11977</name>
</gene>
<organism evidence="3 4">
    <name type="scientific">Rotaria sordida</name>
    <dbReference type="NCBI Taxonomy" id="392033"/>
    <lineage>
        <taxon>Eukaryota</taxon>
        <taxon>Metazoa</taxon>
        <taxon>Spiralia</taxon>
        <taxon>Gnathifera</taxon>
        <taxon>Rotifera</taxon>
        <taxon>Eurotatoria</taxon>
        <taxon>Bdelloidea</taxon>
        <taxon>Philodinida</taxon>
        <taxon>Philodinidae</taxon>
        <taxon>Rotaria</taxon>
    </lineage>
</organism>
<dbReference type="PRINTS" id="PR00081">
    <property type="entry name" value="GDHRDH"/>
</dbReference>
<protein>
    <submittedName>
        <fullName evidence="3">Uncharacterized protein</fullName>
    </submittedName>
</protein>
<comment type="similarity">
    <text evidence="1">Belongs to the short-chain dehydrogenases/reductases (SDR) family.</text>
</comment>
<dbReference type="GO" id="GO:0016614">
    <property type="term" value="F:oxidoreductase activity, acting on CH-OH group of donors"/>
    <property type="evidence" value="ECO:0007669"/>
    <property type="project" value="UniProtKB-ARBA"/>
</dbReference>
<dbReference type="PANTHER" id="PTHR48107:SF16">
    <property type="entry name" value="NADPH-DEPENDENT ALDEHYDE REDUCTASE 1, CHLOROPLASTIC"/>
    <property type="match status" value="1"/>
</dbReference>
<dbReference type="PROSITE" id="PS00061">
    <property type="entry name" value="ADH_SHORT"/>
    <property type="match status" value="1"/>
</dbReference>
<evidence type="ECO:0000313" key="3">
    <source>
        <dbReference type="EMBL" id="CAF0957726.1"/>
    </source>
</evidence>
<dbReference type="Gene3D" id="3.40.50.720">
    <property type="entry name" value="NAD(P)-binding Rossmann-like Domain"/>
    <property type="match status" value="2"/>
</dbReference>
<comment type="caution">
    <text evidence="3">The sequence shown here is derived from an EMBL/GenBank/DDBJ whole genome shotgun (WGS) entry which is preliminary data.</text>
</comment>
<dbReference type="Pfam" id="PF13561">
    <property type="entry name" value="adh_short_C2"/>
    <property type="match status" value="1"/>
</dbReference>
<dbReference type="InterPro" id="IPR036291">
    <property type="entry name" value="NAD(P)-bd_dom_sf"/>
</dbReference>
<keyword evidence="2" id="KW-0560">Oxidoreductase</keyword>
<name>A0A814DML0_9BILA</name>
<dbReference type="EMBL" id="CAJNOO010000488">
    <property type="protein sequence ID" value="CAF0957726.1"/>
    <property type="molecule type" value="Genomic_DNA"/>
</dbReference>
<dbReference type="OrthoDB" id="47007at2759"/>
<dbReference type="AlphaFoldDB" id="A0A814DML0"/>
<dbReference type="Proteomes" id="UP000663882">
    <property type="component" value="Unassembled WGS sequence"/>
</dbReference>
<dbReference type="InterPro" id="IPR002347">
    <property type="entry name" value="SDR_fam"/>
</dbReference>
<dbReference type="SUPFAM" id="SSF51735">
    <property type="entry name" value="NAD(P)-binding Rossmann-fold domains"/>
    <property type="match status" value="2"/>
</dbReference>
<dbReference type="PANTHER" id="PTHR48107">
    <property type="entry name" value="NADPH-DEPENDENT ALDEHYDE REDUCTASE-LIKE PROTEIN, CHLOROPLASTIC-RELATED"/>
    <property type="match status" value="1"/>
</dbReference>
<dbReference type="InterPro" id="IPR020904">
    <property type="entry name" value="Sc_DH/Rdtase_CS"/>
</dbReference>
<reference evidence="3" key="1">
    <citation type="submission" date="2021-02" db="EMBL/GenBank/DDBJ databases">
        <authorList>
            <person name="Nowell W R."/>
        </authorList>
    </citation>
    <scope>NUCLEOTIDE SEQUENCE</scope>
</reference>
<dbReference type="Pfam" id="PF00106">
    <property type="entry name" value="adh_short"/>
    <property type="match status" value="1"/>
</dbReference>
<proteinExistence type="inferred from homology"/>
<evidence type="ECO:0000256" key="1">
    <source>
        <dbReference type="ARBA" id="ARBA00006484"/>
    </source>
</evidence>
<evidence type="ECO:0000256" key="2">
    <source>
        <dbReference type="ARBA" id="ARBA00023002"/>
    </source>
</evidence>
<accession>A0A814DML0</accession>